<comment type="caution">
    <text evidence="2">The sequence shown here is derived from an EMBL/GenBank/DDBJ whole genome shotgun (WGS) entry which is preliminary data.</text>
</comment>
<proteinExistence type="predicted"/>
<dbReference type="PANTHER" id="PTHR31805">
    <property type="entry name" value="RECEPTOR-LIKE KINASE, PUTATIVE (DUF1421)-RELATED"/>
    <property type="match status" value="1"/>
</dbReference>
<keyword evidence="3" id="KW-1185">Reference proteome</keyword>
<reference evidence="2 3" key="1">
    <citation type="journal article" date="2022" name="Nat. Plants">
        <title>Genomes of leafy and leafless Platanthera orchids illuminate the evolution of mycoheterotrophy.</title>
        <authorList>
            <person name="Li M.H."/>
            <person name="Liu K.W."/>
            <person name="Li Z."/>
            <person name="Lu H.C."/>
            <person name="Ye Q.L."/>
            <person name="Zhang D."/>
            <person name="Wang J.Y."/>
            <person name="Li Y.F."/>
            <person name="Zhong Z.M."/>
            <person name="Liu X."/>
            <person name="Yu X."/>
            <person name="Liu D.K."/>
            <person name="Tu X.D."/>
            <person name="Liu B."/>
            <person name="Hao Y."/>
            <person name="Liao X.Y."/>
            <person name="Jiang Y.T."/>
            <person name="Sun W.H."/>
            <person name="Chen J."/>
            <person name="Chen Y.Q."/>
            <person name="Ai Y."/>
            <person name="Zhai J.W."/>
            <person name="Wu S.S."/>
            <person name="Zhou Z."/>
            <person name="Hsiao Y.Y."/>
            <person name="Wu W.L."/>
            <person name="Chen Y.Y."/>
            <person name="Lin Y.F."/>
            <person name="Hsu J.L."/>
            <person name="Li C.Y."/>
            <person name="Wang Z.W."/>
            <person name="Zhao X."/>
            <person name="Zhong W.Y."/>
            <person name="Ma X.K."/>
            <person name="Ma L."/>
            <person name="Huang J."/>
            <person name="Chen G.Z."/>
            <person name="Huang M.Z."/>
            <person name="Huang L."/>
            <person name="Peng D.H."/>
            <person name="Luo Y.B."/>
            <person name="Zou S.Q."/>
            <person name="Chen S.P."/>
            <person name="Lan S."/>
            <person name="Tsai W.C."/>
            <person name="Van de Peer Y."/>
            <person name="Liu Z.J."/>
        </authorList>
    </citation>
    <scope>NUCLEOTIDE SEQUENCE [LARGE SCALE GENOMIC DNA]</scope>
    <source>
        <strain evidence="2">Lor287</strain>
    </source>
</reference>
<feature type="region of interest" description="Disordered" evidence="1">
    <location>
        <begin position="168"/>
        <end position="225"/>
    </location>
</feature>
<evidence type="ECO:0000256" key="1">
    <source>
        <dbReference type="SAM" id="MobiDB-lite"/>
    </source>
</evidence>
<protein>
    <submittedName>
        <fullName evidence="2">Uncharacterized protein</fullName>
    </submittedName>
</protein>
<organism evidence="2 3">
    <name type="scientific">Platanthera zijinensis</name>
    <dbReference type="NCBI Taxonomy" id="2320716"/>
    <lineage>
        <taxon>Eukaryota</taxon>
        <taxon>Viridiplantae</taxon>
        <taxon>Streptophyta</taxon>
        <taxon>Embryophyta</taxon>
        <taxon>Tracheophyta</taxon>
        <taxon>Spermatophyta</taxon>
        <taxon>Magnoliopsida</taxon>
        <taxon>Liliopsida</taxon>
        <taxon>Asparagales</taxon>
        <taxon>Orchidaceae</taxon>
        <taxon>Orchidoideae</taxon>
        <taxon>Orchideae</taxon>
        <taxon>Orchidinae</taxon>
        <taxon>Platanthera</taxon>
    </lineage>
</organism>
<feature type="compositionally biased region" description="Low complexity" evidence="1">
    <location>
        <begin position="208"/>
        <end position="225"/>
    </location>
</feature>
<dbReference type="PANTHER" id="PTHR31805:SF16">
    <property type="entry name" value="FORMIN-LIKE PROTEIN (DUF1421)"/>
    <property type="match status" value="1"/>
</dbReference>
<gene>
    <name evidence="2" type="ORF">KSP39_PZI019547</name>
</gene>
<feature type="compositionally biased region" description="Polar residues" evidence="1">
    <location>
        <begin position="168"/>
        <end position="188"/>
    </location>
</feature>
<dbReference type="AlphaFoldDB" id="A0AAP0FY63"/>
<evidence type="ECO:0000313" key="3">
    <source>
        <dbReference type="Proteomes" id="UP001418222"/>
    </source>
</evidence>
<dbReference type="Proteomes" id="UP001418222">
    <property type="component" value="Unassembled WGS sequence"/>
</dbReference>
<sequence length="375" mass="42652">MDSSGTSVSLEVTQRSVDFLSDDVLCSYDECALQLDPTINVKQPDPAAKDLDDNGVRSPANLYEQTEFSSEDVVSAMEKCMGKYADNLMMHLEGIDGRLTQLELYCHKLEQSIGDFRTDMIHDHGEGDLKLKSLEKHLHEVYRSVKIIRDKQELFETPKELVKLLLSSRESTNSTQPQKNSEGLNSKSPENKSYNDRGDVSNQHLTLPHPHQIPSSSPPSLSTSAPVQIHHTYKDLSVQQPVPISLCVLPHDHYFLNQASTYFFDHHHPHPQCQQCHNLQPKLHYVQQMPQMRDLFVQDESKQHPSGCKLYQPMHQMHLFSTLPNTRNHTKTAAFFPLCIPSHIILRSSHPSGDPWFLRPTDINEQRLCGNGYVG</sequence>
<name>A0AAP0FY63_9ASPA</name>
<feature type="compositionally biased region" description="Basic and acidic residues" evidence="1">
    <location>
        <begin position="189"/>
        <end position="199"/>
    </location>
</feature>
<dbReference type="EMBL" id="JBBWWQ010000017">
    <property type="protein sequence ID" value="KAK8923965.1"/>
    <property type="molecule type" value="Genomic_DNA"/>
</dbReference>
<evidence type="ECO:0000313" key="2">
    <source>
        <dbReference type="EMBL" id="KAK8923965.1"/>
    </source>
</evidence>
<accession>A0AAP0FY63</accession>